<evidence type="ECO:0000313" key="2">
    <source>
        <dbReference type="Proteomes" id="UP000790787"/>
    </source>
</evidence>
<dbReference type="CDD" id="cd00303">
    <property type="entry name" value="retropepsin_like"/>
    <property type="match status" value="1"/>
</dbReference>
<dbReference type="InterPro" id="IPR021109">
    <property type="entry name" value="Peptidase_aspartic_dom_sf"/>
</dbReference>
<reference evidence="3" key="2">
    <citation type="submission" date="2025-08" db="UniProtKB">
        <authorList>
            <consortium name="RefSeq"/>
        </authorList>
    </citation>
    <scope>IDENTIFICATION</scope>
</reference>
<dbReference type="GeneID" id="107789242"/>
<evidence type="ECO:0000313" key="3">
    <source>
        <dbReference type="RefSeq" id="XP_016466502.1"/>
    </source>
</evidence>
<organism evidence="2 3">
    <name type="scientific">Nicotiana tabacum</name>
    <name type="common">Common tobacco</name>
    <dbReference type="NCBI Taxonomy" id="4097"/>
    <lineage>
        <taxon>Eukaryota</taxon>
        <taxon>Viridiplantae</taxon>
        <taxon>Streptophyta</taxon>
        <taxon>Embryophyta</taxon>
        <taxon>Tracheophyta</taxon>
        <taxon>Spermatophyta</taxon>
        <taxon>Magnoliopsida</taxon>
        <taxon>eudicotyledons</taxon>
        <taxon>Gunneridae</taxon>
        <taxon>Pentapetalae</taxon>
        <taxon>asterids</taxon>
        <taxon>lamiids</taxon>
        <taxon>Solanales</taxon>
        <taxon>Solanaceae</taxon>
        <taxon>Nicotianoideae</taxon>
        <taxon>Nicotianeae</taxon>
        <taxon>Nicotiana</taxon>
    </lineage>
</organism>
<dbReference type="Gene3D" id="2.40.70.10">
    <property type="entry name" value="Acid Proteases"/>
    <property type="match status" value="1"/>
</dbReference>
<dbReference type="OrthoDB" id="1748369at2759"/>
<dbReference type="PANTHER" id="PTHR33240:SF8">
    <property type="entry name" value="OS03G0439900 PROTEIN"/>
    <property type="match status" value="1"/>
</dbReference>
<keyword evidence="2" id="KW-1185">Reference proteome</keyword>
<sequence>MVDKIPGAPKLLPKRDVGQFIEQPYSEKAAPYAIPKTFKMPLYLKIYDGTIDPVDHIVHYAIAVKGNDLSKEQVTSVLLKTFGETLTEGALTWYSQLPARSITTFEEMADKFVIAHVGDKKAEARVNDIFAIRQSPGERIMDFLSRFNRVRMSLPNVSEGMAVAAFQNELSRNGSRATRKLLSRLMKYPPTTWEEIHNAYCAEVRADEDDLNGPIQWLTLVQAESRRDRHNDGRRDQSGPRLNRERHQPYVRTAVLPPPRHMEGPPRPYTGSQRNEREIVYALEKLDTNVKRPKKMKSDPNIRKSNALSEFHQERGYKTEDCIGLRQEVVRMLNQGHLKKLMSDRGRANFARRRELPQGPPKPPSPARTIQMIIGGGDEATINHVKFTTMHKFKRSMTHERYDEFGDSIIFDKSDIDDLTFPHFDALVITLRILDTDVRRIMVDDGSGACIIHPRVLAQIRLEDKIILRCITLTGFNNAVERTSGEITLPVLAGGVTLETIFHVMNQDTTYNAIIGWPWIHAMRAIPSSLYQVIKFPTPWGIFSIMGEQRTAQECYHIAQDCTYTQ</sequence>
<dbReference type="RefSeq" id="XP_016466502.1">
    <property type="nucleotide sequence ID" value="XM_016611016.1"/>
</dbReference>
<name>A0A1S3ZQ63_TOBAC</name>
<dbReference type="KEGG" id="nta:107789242"/>
<dbReference type="Proteomes" id="UP000790787">
    <property type="component" value="Chromosome 1"/>
</dbReference>
<proteinExistence type="predicted"/>
<dbReference type="PaxDb" id="4097-A0A1S3ZQ63"/>
<dbReference type="PANTHER" id="PTHR33240">
    <property type="entry name" value="OS08G0508500 PROTEIN"/>
    <property type="match status" value="1"/>
</dbReference>
<accession>A0A1S3ZQ63</accession>
<reference evidence="2" key="1">
    <citation type="journal article" date="2014" name="Nat. Commun.">
        <title>The tobacco genome sequence and its comparison with those of tomato and potato.</title>
        <authorList>
            <person name="Sierro N."/>
            <person name="Battey J.N."/>
            <person name="Ouadi S."/>
            <person name="Bakaher N."/>
            <person name="Bovet L."/>
            <person name="Willig A."/>
            <person name="Goepfert S."/>
            <person name="Peitsch M.C."/>
            <person name="Ivanov N.V."/>
        </authorList>
    </citation>
    <scope>NUCLEOTIDE SEQUENCE [LARGE SCALE GENOMIC DNA]</scope>
</reference>
<gene>
    <name evidence="3" type="primary">LOC107789242</name>
</gene>
<dbReference type="Pfam" id="PF03732">
    <property type="entry name" value="Retrotrans_gag"/>
    <property type="match status" value="1"/>
</dbReference>
<dbReference type="AlphaFoldDB" id="A0A1S3ZQ63"/>
<evidence type="ECO:0000259" key="1">
    <source>
        <dbReference type="Pfam" id="PF03732"/>
    </source>
</evidence>
<dbReference type="InterPro" id="IPR005162">
    <property type="entry name" value="Retrotrans_gag_dom"/>
</dbReference>
<protein>
    <recommendedName>
        <fullName evidence="1">Retrotransposon gag domain-containing protein</fullName>
    </recommendedName>
</protein>